<evidence type="ECO:0000313" key="12">
    <source>
        <dbReference type="Ensembl" id="ENSVURP00010004779.1"/>
    </source>
</evidence>
<evidence type="ECO:0000256" key="3">
    <source>
        <dbReference type="ARBA" id="ARBA00022692"/>
    </source>
</evidence>
<dbReference type="GO" id="GO:0002764">
    <property type="term" value="P:immune response-regulating signaling pathway"/>
    <property type="evidence" value="ECO:0007669"/>
    <property type="project" value="TreeGrafter"/>
</dbReference>
<dbReference type="GO" id="GO:0005886">
    <property type="term" value="C:plasma membrane"/>
    <property type="evidence" value="ECO:0007669"/>
    <property type="project" value="UniProtKB-SubCell"/>
</dbReference>
<evidence type="ECO:0000256" key="5">
    <source>
        <dbReference type="ARBA" id="ARBA00022737"/>
    </source>
</evidence>
<keyword evidence="8" id="KW-1015">Disulfide bond</keyword>
<evidence type="ECO:0000256" key="1">
    <source>
        <dbReference type="ARBA" id="ARBA00004162"/>
    </source>
</evidence>
<feature type="chain" id="PRO_5021459700" description="Ig-like domain-containing protein" evidence="11">
    <location>
        <begin position="19"/>
        <end position="241"/>
    </location>
</feature>
<dbReference type="InterPro" id="IPR013783">
    <property type="entry name" value="Ig-like_fold"/>
</dbReference>
<dbReference type="OMA" id="SSWESKT"/>
<dbReference type="GeneID" id="114041595"/>
<keyword evidence="3" id="KW-0812">Transmembrane</keyword>
<keyword evidence="5" id="KW-0677">Repeat</keyword>
<evidence type="ECO:0000256" key="8">
    <source>
        <dbReference type="ARBA" id="ARBA00023157"/>
    </source>
</evidence>
<dbReference type="SUPFAM" id="SSF48726">
    <property type="entry name" value="Immunoglobulin"/>
    <property type="match status" value="2"/>
</dbReference>
<proteinExistence type="predicted"/>
<keyword evidence="6" id="KW-1133">Transmembrane helix</keyword>
<organism evidence="12 13">
    <name type="scientific">Vombatus ursinus</name>
    <name type="common">Common wombat</name>
    <dbReference type="NCBI Taxonomy" id="29139"/>
    <lineage>
        <taxon>Eukaryota</taxon>
        <taxon>Metazoa</taxon>
        <taxon>Chordata</taxon>
        <taxon>Craniata</taxon>
        <taxon>Vertebrata</taxon>
        <taxon>Euteleostomi</taxon>
        <taxon>Mammalia</taxon>
        <taxon>Metatheria</taxon>
        <taxon>Diprotodontia</taxon>
        <taxon>Vombatidae</taxon>
        <taxon>Vombatus</taxon>
    </lineage>
</organism>
<feature type="signal peptide" evidence="11">
    <location>
        <begin position="1"/>
        <end position="18"/>
    </location>
</feature>
<dbReference type="InterPro" id="IPR036179">
    <property type="entry name" value="Ig-like_dom_sf"/>
</dbReference>
<gene>
    <name evidence="12" type="primary">LOC114041595</name>
</gene>
<dbReference type="RefSeq" id="XP_027715912.1">
    <property type="nucleotide sequence ID" value="XM_027860111.1"/>
</dbReference>
<keyword evidence="10" id="KW-0393">Immunoglobulin domain</keyword>
<evidence type="ECO:0008006" key="14">
    <source>
        <dbReference type="Google" id="ProtNLM"/>
    </source>
</evidence>
<dbReference type="Proteomes" id="UP000314987">
    <property type="component" value="Unassembled WGS sequence"/>
</dbReference>
<evidence type="ECO:0000256" key="6">
    <source>
        <dbReference type="ARBA" id="ARBA00022989"/>
    </source>
</evidence>
<keyword evidence="2" id="KW-1003">Cell membrane</keyword>
<evidence type="ECO:0000256" key="9">
    <source>
        <dbReference type="ARBA" id="ARBA00023180"/>
    </source>
</evidence>
<dbReference type="Gene3D" id="2.60.40.10">
    <property type="entry name" value="Immunoglobulins"/>
    <property type="match status" value="2"/>
</dbReference>
<dbReference type="PANTHER" id="PTHR11738">
    <property type="entry name" value="MHC CLASS I NK CELL RECEPTOR"/>
    <property type="match status" value="1"/>
</dbReference>
<dbReference type="PANTHER" id="PTHR11738:SF179">
    <property type="entry name" value="LEUKOCYTE IMMUNOGLOBULIN-LIKE RECEPTOR SUBFAMILY A MEMBER 5"/>
    <property type="match status" value="1"/>
</dbReference>
<keyword evidence="13" id="KW-1185">Reference proteome</keyword>
<evidence type="ECO:0000256" key="11">
    <source>
        <dbReference type="SAM" id="SignalP"/>
    </source>
</evidence>
<name>A0A4X2JYL5_VOMUR</name>
<reference evidence="13" key="1">
    <citation type="submission" date="2018-12" db="EMBL/GenBank/DDBJ databases">
        <authorList>
            <person name="Yazar S."/>
        </authorList>
    </citation>
    <scope>NUCLEOTIDE SEQUENCE [LARGE SCALE GENOMIC DNA]</scope>
</reference>
<dbReference type="FunFam" id="2.60.40.10:FF:000049">
    <property type="entry name" value="Leukocyte immunoglobulin-like receptor subfamily B member 1"/>
    <property type="match status" value="2"/>
</dbReference>
<comment type="subcellular location">
    <subcellularLocation>
        <location evidence="1">Cell membrane</location>
        <topology evidence="1">Single-pass membrane protein</topology>
    </subcellularLocation>
</comment>
<evidence type="ECO:0000256" key="7">
    <source>
        <dbReference type="ARBA" id="ARBA00023136"/>
    </source>
</evidence>
<reference evidence="12" key="3">
    <citation type="submission" date="2025-09" db="UniProtKB">
        <authorList>
            <consortium name="Ensembl"/>
        </authorList>
    </citation>
    <scope>IDENTIFICATION</scope>
</reference>
<dbReference type="AlphaFoldDB" id="A0A4X2JYL5"/>
<keyword evidence="9" id="KW-0325">Glycoprotein</keyword>
<protein>
    <recommendedName>
        <fullName evidence="14">Ig-like domain-containing protein</fullName>
    </recommendedName>
</protein>
<reference evidence="12" key="2">
    <citation type="submission" date="2025-08" db="UniProtKB">
        <authorList>
            <consortium name="Ensembl"/>
        </authorList>
    </citation>
    <scope>IDENTIFICATION</scope>
</reference>
<evidence type="ECO:0000256" key="4">
    <source>
        <dbReference type="ARBA" id="ARBA00022729"/>
    </source>
</evidence>
<keyword evidence="4 11" id="KW-0732">Signal</keyword>
<accession>A0A4X2JYL5</accession>
<dbReference type="Pfam" id="PF13895">
    <property type="entry name" value="Ig_2"/>
    <property type="match status" value="2"/>
</dbReference>
<evidence type="ECO:0000256" key="10">
    <source>
        <dbReference type="ARBA" id="ARBA00023319"/>
    </source>
</evidence>
<evidence type="ECO:0000256" key="2">
    <source>
        <dbReference type="ARBA" id="ARBA00022475"/>
    </source>
</evidence>
<dbReference type="STRING" id="29139.ENSVURP00010004779"/>
<evidence type="ECO:0000313" key="13">
    <source>
        <dbReference type="Proteomes" id="UP000314987"/>
    </source>
</evidence>
<dbReference type="Ensembl" id="ENSVURT00010005420.1">
    <property type="protein sequence ID" value="ENSVURP00010004779.1"/>
    <property type="gene ID" value="ENSVURG00010003790.1"/>
</dbReference>
<dbReference type="GeneTree" id="ENSGT01100000263478"/>
<dbReference type="InterPro" id="IPR050412">
    <property type="entry name" value="Ig-like_Receptors_ImmuneReg"/>
</dbReference>
<sequence length="241" mass="27274">MGPSLATLLCLRFCVVQALQSFHDLPPPVFEVDPQYPVPLGQPLKLHCMGPQDSSTYRIYKEAVEEPLSLNDSSWESKTPRFEYPETNAQHAGRLRCVYEFHSFWSKPSNPLEVQVSGFYEKPLLWAVPGPSVPQGHNFTIHCNSSVGLDSFVLYHGKLEYEFKTIRIHSIKKNEAVFFLHNKTEDMNGRYRCYGYMSSEPHRWSTPSDVLLLSGGLSSGWCIMIHLIHVVLALAIPCGSC</sequence>
<keyword evidence="7" id="KW-0472">Membrane</keyword>